<organism evidence="2 3">
    <name type="scientific">Listeria grayi FSL F6-1183</name>
    <dbReference type="NCBI Taxonomy" id="1265827"/>
    <lineage>
        <taxon>Bacteria</taxon>
        <taxon>Bacillati</taxon>
        <taxon>Bacillota</taxon>
        <taxon>Bacilli</taxon>
        <taxon>Bacillales</taxon>
        <taxon>Listeriaceae</taxon>
        <taxon>Listeria</taxon>
    </lineage>
</organism>
<evidence type="ECO:0000313" key="3">
    <source>
        <dbReference type="Proteomes" id="UP000019251"/>
    </source>
</evidence>
<protein>
    <submittedName>
        <fullName evidence="2">Uncharacterized protein</fullName>
    </submittedName>
</protein>
<feature type="transmembrane region" description="Helical" evidence="1">
    <location>
        <begin position="40"/>
        <end position="58"/>
    </location>
</feature>
<feature type="transmembrane region" description="Helical" evidence="1">
    <location>
        <begin position="64"/>
        <end position="84"/>
    </location>
</feature>
<gene>
    <name evidence="2" type="ORF">LMUR_05977</name>
</gene>
<evidence type="ECO:0000256" key="1">
    <source>
        <dbReference type="SAM" id="Phobius"/>
    </source>
</evidence>
<keyword evidence="1" id="KW-0472">Membrane</keyword>
<dbReference type="EMBL" id="AODG01000007">
    <property type="protein sequence ID" value="EUJ28622.1"/>
    <property type="molecule type" value="Genomic_DNA"/>
</dbReference>
<dbReference type="Proteomes" id="UP000019251">
    <property type="component" value="Unassembled WGS sequence"/>
</dbReference>
<keyword evidence="1" id="KW-0812">Transmembrane</keyword>
<proteinExistence type="predicted"/>
<comment type="caution">
    <text evidence="2">The sequence shown here is derived from an EMBL/GenBank/DDBJ whole genome shotgun (WGS) entry which is preliminary data.</text>
</comment>
<accession>A0A829R8I3</accession>
<dbReference type="AlphaFoldDB" id="A0A829R8I3"/>
<keyword evidence="1" id="KW-1133">Transmembrane helix</keyword>
<evidence type="ECO:0000313" key="2">
    <source>
        <dbReference type="EMBL" id="EUJ28622.1"/>
    </source>
</evidence>
<reference evidence="2 3" key="1">
    <citation type="submission" date="2012-12" db="EMBL/GenBank/DDBJ databases">
        <title>Novel taxa of Listeriaceae from agricultural environments in the United States.</title>
        <authorList>
            <person name="den Bakker H.C."/>
            <person name="Allred A."/>
            <person name="Warchocki S."/>
            <person name="Wright E.M."/>
            <person name="Burrell A."/>
            <person name="Nightingale K.K."/>
            <person name="Kephart D."/>
            <person name="Wiedmann M."/>
        </authorList>
    </citation>
    <scope>NUCLEOTIDE SEQUENCE [LARGE SCALE GENOMIC DNA]</scope>
    <source>
        <strain evidence="2 3">FSL F6-1183</strain>
    </source>
</reference>
<sequence>MLIMVNVSKKQKAEVLLMGKSQKEDQNIEIWADLVRIKDLIIAIIICVTLTLGAYFLAPDKPPMPLFFGLGGAFIGFIIACIVIKPKRELREEEEKEV</sequence>
<name>A0A829R8I3_LISGR</name>